<evidence type="ECO:0000256" key="14">
    <source>
        <dbReference type="ARBA" id="ARBA00031019"/>
    </source>
</evidence>
<evidence type="ECO:0000256" key="5">
    <source>
        <dbReference type="ARBA" id="ARBA00022448"/>
    </source>
</evidence>
<keyword evidence="9" id="KW-0249">Electron transport</keyword>
<dbReference type="PANTHER" id="PTHR11435:SF1">
    <property type="entry name" value="NADH-UBIQUINONE OXIDOREDUCTASE CHAIN 6"/>
    <property type="match status" value="1"/>
</dbReference>
<feature type="transmembrane region" description="Helical" evidence="16">
    <location>
        <begin position="79"/>
        <end position="100"/>
    </location>
</feature>
<keyword evidence="13 16" id="KW-0472">Membrane</keyword>
<reference evidence="17" key="2">
    <citation type="submission" date="2018-06" db="EMBL/GenBank/DDBJ databases">
        <authorList>
            <person name="James G."/>
        </authorList>
    </citation>
    <scope>NUCLEOTIDE SEQUENCE</scope>
</reference>
<evidence type="ECO:0000256" key="2">
    <source>
        <dbReference type="ARBA" id="ARBA00005698"/>
    </source>
</evidence>
<evidence type="ECO:0000256" key="10">
    <source>
        <dbReference type="ARBA" id="ARBA00022989"/>
    </source>
</evidence>
<evidence type="ECO:0000256" key="9">
    <source>
        <dbReference type="ARBA" id="ARBA00022982"/>
    </source>
</evidence>
<evidence type="ECO:0000256" key="15">
    <source>
        <dbReference type="ARBA" id="ARBA00049551"/>
    </source>
</evidence>
<comment type="similarity">
    <text evidence="2">Belongs to the complex I subunit 6 family.</text>
</comment>
<organism evidence="17">
    <name type="scientific">Litostylus pudens</name>
    <dbReference type="NCBI Taxonomy" id="2480748"/>
    <lineage>
        <taxon>Eukaryota</taxon>
        <taxon>Metazoa</taxon>
        <taxon>Ecdysozoa</taxon>
        <taxon>Arthropoda</taxon>
        <taxon>Hexapoda</taxon>
        <taxon>Insecta</taxon>
        <taxon>Pterygota</taxon>
        <taxon>Neoptera</taxon>
        <taxon>Endopterygota</taxon>
        <taxon>Coleoptera</taxon>
        <taxon>Polyphaga</taxon>
        <taxon>Cucujiformia</taxon>
        <taxon>Curculionidae</taxon>
        <taxon>Entiminae</taxon>
        <taxon>Naupactini</taxon>
        <taxon>Litostylus</taxon>
    </lineage>
</organism>
<keyword evidence="11" id="KW-0520">NAD</keyword>
<proteinExistence type="inferred from homology"/>
<evidence type="ECO:0000256" key="7">
    <source>
        <dbReference type="ARBA" id="ARBA00022692"/>
    </source>
</evidence>
<sequence>MLLFLIMLSWTLSLIFLFLNHPLSLGFILLLQTVVVSIASGLLNYDYWFSYILFLIMIGGMLVLFIYMTSIASNEKFKFSYKLTVLTILSTSLMILFILLDNFLYLTDTMNLDLTSQFFYKMNNLSINKFMNFPNLMILILLIIYLLMTLIAIVKITNPKIGGPLRQKN</sequence>
<feature type="transmembrane region" description="Helical" evidence="16">
    <location>
        <begin position="47"/>
        <end position="67"/>
    </location>
</feature>
<evidence type="ECO:0000256" key="4">
    <source>
        <dbReference type="ARBA" id="ARBA00021095"/>
    </source>
</evidence>
<dbReference type="InterPro" id="IPR050269">
    <property type="entry name" value="ComplexI_Subunit6"/>
</dbReference>
<evidence type="ECO:0000256" key="3">
    <source>
        <dbReference type="ARBA" id="ARBA00012944"/>
    </source>
</evidence>
<keyword evidence="5" id="KW-0813">Transport</keyword>
<evidence type="ECO:0000313" key="17">
    <source>
        <dbReference type="EMBL" id="AYN50371.1"/>
    </source>
</evidence>
<keyword evidence="8" id="KW-1278">Translocase</keyword>
<dbReference type="GO" id="GO:0031966">
    <property type="term" value="C:mitochondrial membrane"/>
    <property type="evidence" value="ECO:0007669"/>
    <property type="project" value="UniProtKB-SubCell"/>
</dbReference>
<feature type="transmembrane region" description="Helical" evidence="16">
    <location>
        <begin position="136"/>
        <end position="156"/>
    </location>
</feature>
<evidence type="ECO:0000256" key="16">
    <source>
        <dbReference type="SAM" id="Phobius"/>
    </source>
</evidence>
<dbReference type="EMBL" id="MH473530">
    <property type="protein sequence ID" value="AYN50371.1"/>
    <property type="molecule type" value="Genomic_DNA"/>
</dbReference>
<keyword evidence="7 16" id="KW-0812">Transmembrane</keyword>
<keyword evidence="12 17" id="KW-0496">Mitochondrion</keyword>
<dbReference type="AlphaFoldDB" id="A0A3G2JZA4"/>
<reference evidence="17" key="1">
    <citation type="journal article" date="2014" name="Mol. Biol. Evol.">
        <title>Bulk de novo mitogenome assembly from pooled total DNA elucidates the phylogeny of weevils (Coleoptera: Curculionoidea).</title>
        <authorList>
            <person name="Gillett C.P."/>
            <person name="Crampton-Platt A."/>
            <person name="Timmermans M.J."/>
            <person name="Jordal B.H."/>
            <person name="Emerson B.C."/>
            <person name="Vogler A.P."/>
        </authorList>
    </citation>
    <scope>NUCLEOTIDE SEQUENCE</scope>
</reference>
<comment type="subcellular location">
    <subcellularLocation>
        <location evidence="1">Mitochondrion membrane</location>
        <topology evidence="1">Multi-pass membrane protein</topology>
    </subcellularLocation>
</comment>
<dbReference type="EC" id="7.1.1.2" evidence="3"/>
<dbReference type="GO" id="GO:0008137">
    <property type="term" value="F:NADH dehydrogenase (ubiquinone) activity"/>
    <property type="evidence" value="ECO:0007669"/>
    <property type="project" value="UniProtKB-EC"/>
</dbReference>
<keyword evidence="6" id="KW-0679">Respiratory chain</keyword>
<evidence type="ECO:0000256" key="13">
    <source>
        <dbReference type="ARBA" id="ARBA00023136"/>
    </source>
</evidence>
<evidence type="ECO:0000256" key="1">
    <source>
        <dbReference type="ARBA" id="ARBA00004225"/>
    </source>
</evidence>
<evidence type="ECO:0000256" key="8">
    <source>
        <dbReference type="ARBA" id="ARBA00022967"/>
    </source>
</evidence>
<dbReference type="PANTHER" id="PTHR11435">
    <property type="entry name" value="NADH UBIQUINONE OXIDOREDUCTASE SUBUNIT ND6"/>
    <property type="match status" value="1"/>
</dbReference>
<evidence type="ECO:0000256" key="6">
    <source>
        <dbReference type="ARBA" id="ARBA00022660"/>
    </source>
</evidence>
<geneLocation type="mitochondrion" evidence="17"/>
<gene>
    <name evidence="17" type="primary">nad6</name>
</gene>
<protein>
    <recommendedName>
        <fullName evidence="4">NADH-ubiquinone oxidoreductase chain 6</fullName>
        <ecNumber evidence="3">7.1.1.2</ecNumber>
    </recommendedName>
    <alternativeName>
        <fullName evidence="14">NADH dehydrogenase subunit 6</fullName>
    </alternativeName>
</protein>
<name>A0A3G2JZA4_9CUCU</name>
<evidence type="ECO:0000256" key="11">
    <source>
        <dbReference type="ARBA" id="ARBA00023027"/>
    </source>
</evidence>
<keyword evidence="10 16" id="KW-1133">Transmembrane helix</keyword>
<comment type="catalytic activity">
    <reaction evidence="15">
        <text>a ubiquinone + NADH + 5 H(+)(in) = a ubiquinol + NAD(+) + 4 H(+)(out)</text>
        <dbReference type="Rhea" id="RHEA:29091"/>
        <dbReference type="Rhea" id="RHEA-COMP:9565"/>
        <dbReference type="Rhea" id="RHEA-COMP:9566"/>
        <dbReference type="ChEBI" id="CHEBI:15378"/>
        <dbReference type="ChEBI" id="CHEBI:16389"/>
        <dbReference type="ChEBI" id="CHEBI:17976"/>
        <dbReference type="ChEBI" id="CHEBI:57540"/>
        <dbReference type="ChEBI" id="CHEBI:57945"/>
        <dbReference type="EC" id="7.1.1.2"/>
    </reaction>
</comment>
<accession>A0A3G2JZA4</accession>
<evidence type="ECO:0000256" key="12">
    <source>
        <dbReference type="ARBA" id="ARBA00023128"/>
    </source>
</evidence>